<feature type="coiled-coil region" evidence="12">
    <location>
        <begin position="105"/>
        <end position="174"/>
    </location>
</feature>
<dbReference type="PANTHER" id="PTHR42878">
    <property type="entry name" value="TWO-COMPONENT HISTIDINE KINASE"/>
    <property type="match status" value="1"/>
</dbReference>
<dbReference type="GO" id="GO:0000156">
    <property type="term" value="F:phosphorelay response regulator activity"/>
    <property type="evidence" value="ECO:0007669"/>
    <property type="project" value="TreeGrafter"/>
</dbReference>
<dbReference type="Gene3D" id="3.30.565.10">
    <property type="entry name" value="Histidine kinase-like ATPase, C-terminal domain"/>
    <property type="match status" value="1"/>
</dbReference>
<dbReference type="Pfam" id="PF02518">
    <property type="entry name" value="HATPase_c"/>
    <property type="match status" value="1"/>
</dbReference>
<dbReference type="GO" id="GO:0000155">
    <property type="term" value="F:phosphorelay sensor kinase activity"/>
    <property type="evidence" value="ECO:0007669"/>
    <property type="project" value="InterPro"/>
</dbReference>
<dbReference type="Gene3D" id="3.30.450.20">
    <property type="entry name" value="PAS domain"/>
    <property type="match status" value="1"/>
</dbReference>
<keyword evidence="5" id="KW-0812">Transmembrane</keyword>
<keyword evidence="9" id="KW-1133">Transmembrane helix</keyword>
<feature type="domain" description="Histidine kinase" evidence="13">
    <location>
        <begin position="272"/>
        <end position="489"/>
    </location>
</feature>
<evidence type="ECO:0000256" key="9">
    <source>
        <dbReference type="ARBA" id="ARBA00022989"/>
    </source>
</evidence>
<evidence type="ECO:0000313" key="15">
    <source>
        <dbReference type="EMBL" id="SKA84452.1"/>
    </source>
</evidence>
<dbReference type="AlphaFoldDB" id="A0A1T4X4C3"/>
<dbReference type="PROSITE" id="PS50112">
    <property type="entry name" value="PAS"/>
    <property type="match status" value="1"/>
</dbReference>
<evidence type="ECO:0000259" key="13">
    <source>
        <dbReference type="PROSITE" id="PS50109"/>
    </source>
</evidence>
<evidence type="ECO:0000256" key="6">
    <source>
        <dbReference type="ARBA" id="ARBA00022741"/>
    </source>
</evidence>
<dbReference type="RefSeq" id="WP_078717328.1">
    <property type="nucleotide sequence ID" value="NZ_FUYC01000007.1"/>
</dbReference>
<keyword evidence="4" id="KW-0808">Transferase</keyword>
<comment type="subcellular location">
    <subcellularLocation>
        <location evidence="2">Membrane</location>
        <topology evidence="2">Multi-pass membrane protein</topology>
    </subcellularLocation>
</comment>
<dbReference type="SUPFAM" id="SSF55874">
    <property type="entry name" value="ATPase domain of HSP90 chaperone/DNA topoisomerase II/histidine kinase"/>
    <property type="match status" value="1"/>
</dbReference>
<dbReference type="PANTHER" id="PTHR42878:SF7">
    <property type="entry name" value="SENSOR HISTIDINE KINASE GLRK"/>
    <property type="match status" value="1"/>
</dbReference>
<feature type="domain" description="PAS" evidence="14">
    <location>
        <begin position="164"/>
        <end position="199"/>
    </location>
</feature>
<keyword evidence="11" id="KW-0472">Membrane</keyword>
<dbReference type="SMART" id="SM00387">
    <property type="entry name" value="HATPase_c"/>
    <property type="match status" value="1"/>
</dbReference>
<dbReference type="EMBL" id="FUYC01000007">
    <property type="protein sequence ID" value="SKA84452.1"/>
    <property type="molecule type" value="Genomic_DNA"/>
</dbReference>
<dbReference type="InterPro" id="IPR005467">
    <property type="entry name" value="His_kinase_dom"/>
</dbReference>
<dbReference type="PROSITE" id="PS50109">
    <property type="entry name" value="HIS_KIN"/>
    <property type="match status" value="1"/>
</dbReference>
<dbReference type="SUPFAM" id="SSF47384">
    <property type="entry name" value="Homodimeric domain of signal transducing histidine kinase"/>
    <property type="match status" value="1"/>
</dbReference>
<organism evidence="15 16">
    <name type="scientific">Paucidesulfovibrio gracilis DSM 16080</name>
    <dbReference type="NCBI Taxonomy" id="1121449"/>
    <lineage>
        <taxon>Bacteria</taxon>
        <taxon>Pseudomonadati</taxon>
        <taxon>Thermodesulfobacteriota</taxon>
        <taxon>Desulfovibrionia</taxon>
        <taxon>Desulfovibrionales</taxon>
        <taxon>Desulfovibrionaceae</taxon>
        <taxon>Paucidesulfovibrio</taxon>
    </lineage>
</organism>
<evidence type="ECO:0000256" key="10">
    <source>
        <dbReference type="ARBA" id="ARBA00023012"/>
    </source>
</evidence>
<protein>
    <recommendedName>
        <fullName evidence="3">histidine kinase</fullName>
        <ecNumber evidence="3">2.7.13.3</ecNumber>
    </recommendedName>
</protein>
<dbReference type="InterPro" id="IPR036890">
    <property type="entry name" value="HATPase_C_sf"/>
</dbReference>
<dbReference type="InterPro" id="IPR003661">
    <property type="entry name" value="HisK_dim/P_dom"/>
</dbReference>
<evidence type="ECO:0000256" key="5">
    <source>
        <dbReference type="ARBA" id="ARBA00022692"/>
    </source>
</evidence>
<dbReference type="Proteomes" id="UP000190027">
    <property type="component" value="Unassembled WGS sequence"/>
</dbReference>
<dbReference type="Gene3D" id="1.10.287.130">
    <property type="match status" value="1"/>
</dbReference>
<keyword evidence="8" id="KW-0067">ATP-binding</keyword>
<evidence type="ECO:0000256" key="2">
    <source>
        <dbReference type="ARBA" id="ARBA00004141"/>
    </source>
</evidence>
<evidence type="ECO:0000313" key="16">
    <source>
        <dbReference type="Proteomes" id="UP000190027"/>
    </source>
</evidence>
<dbReference type="SMART" id="SM00388">
    <property type="entry name" value="HisKA"/>
    <property type="match status" value="1"/>
</dbReference>
<dbReference type="CDD" id="cd00130">
    <property type="entry name" value="PAS"/>
    <property type="match status" value="1"/>
</dbReference>
<evidence type="ECO:0000256" key="1">
    <source>
        <dbReference type="ARBA" id="ARBA00000085"/>
    </source>
</evidence>
<dbReference type="SMART" id="SM00091">
    <property type="entry name" value="PAS"/>
    <property type="match status" value="1"/>
</dbReference>
<evidence type="ECO:0000256" key="7">
    <source>
        <dbReference type="ARBA" id="ARBA00022777"/>
    </source>
</evidence>
<dbReference type="GO" id="GO:0005524">
    <property type="term" value="F:ATP binding"/>
    <property type="evidence" value="ECO:0007669"/>
    <property type="project" value="UniProtKB-KW"/>
</dbReference>
<evidence type="ECO:0000256" key="12">
    <source>
        <dbReference type="SAM" id="Coils"/>
    </source>
</evidence>
<comment type="catalytic activity">
    <reaction evidence="1">
        <text>ATP + protein L-histidine = ADP + protein N-phospho-L-histidine.</text>
        <dbReference type="EC" id="2.7.13.3"/>
    </reaction>
</comment>
<keyword evidence="10" id="KW-0902">Two-component regulatory system</keyword>
<accession>A0A1T4X4C3</accession>
<dbReference type="GO" id="GO:0030295">
    <property type="term" value="F:protein kinase activator activity"/>
    <property type="evidence" value="ECO:0007669"/>
    <property type="project" value="TreeGrafter"/>
</dbReference>
<evidence type="ECO:0000256" key="11">
    <source>
        <dbReference type="ARBA" id="ARBA00023136"/>
    </source>
</evidence>
<dbReference type="InterPro" id="IPR035965">
    <property type="entry name" value="PAS-like_dom_sf"/>
</dbReference>
<dbReference type="InterPro" id="IPR000014">
    <property type="entry name" value="PAS"/>
</dbReference>
<evidence type="ECO:0000259" key="14">
    <source>
        <dbReference type="PROSITE" id="PS50112"/>
    </source>
</evidence>
<dbReference type="SUPFAM" id="SSF55785">
    <property type="entry name" value="PYP-like sensor domain (PAS domain)"/>
    <property type="match status" value="1"/>
</dbReference>
<keyword evidence="6" id="KW-0547">Nucleotide-binding</keyword>
<keyword evidence="16" id="KW-1185">Reference proteome</keyword>
<sequence length="497" mass="55498">MQERALAAGAVFQCDSYGHVERVLADGLGLFHNRPASFFSLLDLGSQPKFHSFLNTLNAHGAALSWEMNVLTGNGATPMTFFGLRSSDSLFCIVSRSPDNLFTLYDDLLAMLNEQAALLRDAQQRKGNGHEEEDRMLTDFMQLNNELVNARRELTLKNQEVERQEQRLRRVLNSIPDAVFVVDRQGKVLFSNPVAVCLFDGCPELGKRWLPMIHECGDEPREICMLTEGDNVTLELRVSTLDWEGEPAYLVSMRDVSERRKLEMVREDMERITHHDIKSPLSGIISLAAMSREDEGLTPELRQQLGMIENAGYRVLKMVNMSLDLYKMEQGNYTFHNEDVDLIPIVFRTLDDKRPMLRARGVQTHVRLNGTAVQSGDALVIRAEETLCYSMLANLVANAVEASPDDGSVEVDMTAGRTQVCIDIANQGAVPEEIRHRFFEKYVTLGKRSGTGIGTYSARLIAKTLGGDVIMRTDDQTGTVVSVRLPWGVEDAPADGA</sequence>
<evidence type="ECO:0000256" key="8">
    <source>
        <dbReference type="ARBA" id="ARBA00022840"/>
    </source>
</evidence>
<name>A0A1T4X4C3_9BACT</name>
<gene>
    <name evidence="15" type="ORF">SAMN02745704_01764</name>
</gene>
<dbReference type="EC" id="2.7.13.3" evidence="3"/>
<evidence type="ECO:0000256" key="4">
    <source>
        <dbReference type="ARBA" id="ARBA00022679"/>
    </source>
</evidence>
<keyword evidence="7 15" id="KW-0418">Kinase</keyword>
<dbReference type="GO" id="GO:0007234">
    <property type="term" value="P:osmosensory signaling via phosphorelay pathway"/>
    <property type="evidence" value="ECO:0007669"/>
    <property type="project" value="TreeGrafter"/>
</dbReference>
<dbReference type="InterPro" id="IPR050351">
    <property type="entry name" value="BphY/WalK/GraS-like"/>
</dbReference>
<evidence type="ECO:0000256" key="3">
    <source>
        <dbReference type="ARBA" id="ARBA00012438"/>
    </source>
</evidence>
<dbReference type="GO" id="GO:0016020">
    <property type="term" value="C:membrane"/>
    <property type="evidence" value="ECO:0007669"/>
    <property type="project" value="UniProtKB-SubCell"/>
</dbReference>
<dbReference type="STRING" id="1121449.SAMN02745704_01764"/>
<dbReference type="InterPro" id="IPR003594">
    <property type="entry name" value="HATPase_dom"/>
</dbReference>
<reference evidence="15 16" key="1">
    <citation type="submission" date="2017-02" db="EMBL/GenBank/DDBJ databases">
        <authorList>
            <person name="Peterson S.W."/>
        </authorList>
    </citation>
    <scope>NUCLEOTIDE SEQUENCE [LARGE SCALE GENOMIC DNA]</scope>
    <source>
        <strain evidence="15 16">DSM 16080</strain>
    </source>
</reference>
<dbReference type="Pfam" id="PF00512">
    <property type="entry name" value="HisKA"/>
    <property type="match status" value="1"/>
</dbReference>
<dbReference type="CDD" id="cd00082">
    <property type="entry name" value="HisKA"/>
    <property type="match status" value="1"/>
</dbReference>
<dbReference type="InterPro" id="IPR036097">
    <property type="entry name" value="HisK_dim/P_sf"/>
</dbReference>
<proteinExistence type="predicted"/>
<keyword evidence="12" id="KW-0175">Coiled coil</keyword>